<evidence type="ECO:0000313" key="3">
    <source>
        <dbReference type="EMBL" id="PMD69148.1"/>
    </source>
</evidence>
<proteinExistence type="predicted"/>
<organism evidence="3 4">
    <name type="scientific">Companilactobacillus nuruki</name>
    <dbReference type="NCBI Taxonomy" id="1993540"/>
    <lineage>
        <taxon>Bacteria</taxon>
        <taxon>Bacillati</taxon>
        <taxon>Bacillota</taxon>
        <taxon>Bacilli</taxon>
        <taxon>Lactobacillales</taxon>
        <taxon>Lactobacillaceae</taxon>
        <taxon>Companilactobacillus</taxon>
    </lineage>
</organism>
<dbReference type="PROSITE" id="PS51257">
    <property type="entry name" value="PROKAR_LIPOPROTEIN"/>
    <property type="match status" value="1"/>
</dbReference>
<accession>A0A2N7ATD1</accession>
<evidence type="ECO:0000256" key="1">
    <source>
        <dbReference type="ARBA" id="ARBA00022729"/>
    </source>
</evidence>
<gene>
    <name evidence="3" type="ORF">CBP76_08425</name>
</gene>
<reference evidence="3 4" key="1">
    <citation type="submission" date="2017-05" db="EMBL/GenBank/DDBJ databases">
        <title>Lactobacillus nurukis nov., sp. nov., isolated from nuruk.</title>
        <authorList>
            <person name="Kim S.-J."/>
        </authorList>
    </citation>
    <scope>NUCLEOTIDE SEQUENCE [LARGE SCALE GENOMIC DNA]</scope>
    <source>
        <strain evidence="3 4">SYF10-1a</strain>
    </source>
</reference>
<keyword evidence="4" id="KW-1185">Reference proteome</keyword>
<name>A0A2N7ATD1_9LACO</name>
<dbReference type="PANTHER" id="PTHR30006">
    <property type="entry name" value="THIAMINE-BINDING PERIPLASMIC PROTEIN-RELATED"/>
    <property type="match status" value="1"/>
</dbReference>
<dbReference type="AlphaFoldDB" id="A0A2N7ATD1"/>
<dbReference type="Proteomes" id="UP000235649">
    <property type="component" value="Unassembled WGS sequence"/>
</dbReference>
<evidence type="ECO:0000313" key="4">
    <source>
        <dbReference type="Proteomes" id="UP000235649"/>
    </source>
</evidence>
<comment type="caution">
    <text evidence="3">The sequence shown here is derived from an EMBL/GenBank/DDBJ whole genome shotgun (WGS) entry which is preliminary data.</text>
</comment>
<dbReference type="Gene3D" id="3.40.190.10">
    <property type="entry name" value="Periplasmic binding protein-like II"/>
    <property type="match status" value="2"/>
</dbReference>
<dbReference type="EMBL" id="NIPR01000031">
    <property type="protein sequence ID" value="PMD69148.1"/>
    <property type="molecule type" value="Genomic_DNA"/>
</dbReference>
<dbReference type="OrthoDB" id="9769319at2"/>
<dbReference type="PANTHER" id="PTHR30006:SF2">
    <property type="entry name" value="ABC TRANSPORTER SUBSTRATE-BINDING PROTEIN"/>
    <property type="match status" value="1"/>
</dbReference>
<feature type="signal peptide" evidence="2">
    <location>
        <begin position="1"/>
        <end position="22"/>
    </location>
</feature>
<evidence type="ECO:0000256" key="2">
    <source>
        <dbReference type="SAM" id="SignalP"/>
    </source>
</evidence>
<sequence>MKKRIFIIVIALLMCFTISGCNSDKTKLAISRNVTSSKFEKNIIRPFAKKNNSDINLLTDDKNADIIELSQLDAAKENKAGRFKKLDYKRIANFKYLSNEQQKLAKETNSVPLSMERLSMVYDSRRIGPPYFFYDLWNQEQVKSIALPDITTKFGPAIIYLGNDYDHYRSTSSYVSDEVENHGQDSFRALRELEAYTRIYKNQTELINLFEKKQINVAVVGTSTAEKLIQRMPYLRVTDGHQITNTVVYQMAAVSKDSKNIELSYKYLNYLLSKNIQKKMNSLESVSDNLSVEVKNKELIVTTMNSNLVLDELGGWKKEWDQIFY</sequence>
<dbReference type="RefSeq" id="WP_102196458.1">
    <property type="nucleotide sequence ID" value="NZ_NIPR01000031.1"/>
</dbReference>
<feature type="chain" id="PRO_5038501732" evidence="2">
    <location>
        <begin position="23"/>
        <end position="325"/>
    </location>
</feature>
<keyword evidence="1 2" id="KW-0732">Signal</keyword>
<protein>
    <submittedName>
        <fullName evidence="3">Uncharacterized protein</fullName>
    </submittedName>
</protein>
<dbReference type="SUPFAM" id="SSF53850">
    <property type="entry name" value="Periplasmic binding protein-like II"/>
    <property type="match status" value="1"/>
</dbReference>